<evidence type="ECO:0000313" key="1">
    <source>
        <dbReference type="EMBL" id="KAJ1933004.1"/>
    </source>
</evidence>
<proteinExistence type="predicted"/>
<feature type="non-terminal residue" evidence="1">
    <location>
        <position position="1"/>
    </location>
</feature>
<organism evidence="1 2">
    <name type="scientific">Linderina macrospora</name>
    <dbReference type="NCBI Taxonomy" id="4868"/>
    <lineage>
        <taxon>Eukaryota</taxon>
        <taxon>Fungi</taxon>
        <taxon>Fungi incertae sedis</taxon>
        <taxon>Zoopagomycota</taxon>
        <taxon>Kickxellomycotina</taxon>
        <taxon>Kickxellomycetes</taxon>
        <taxon>Kickxellales</taxon>
        <taxon>Kickxellaceae</taxon>
        <taxon>Linderina</taxon>
    </lineage>
</organism>
<feature type="non-terminal residue" evidence="1">
    <location>
        <position position="398"/>
    </location>
</feature>
<comment type="caution">
    <text evidence="1">The sequence shown here is derived from an EMBL/GenBank/DDBJ whole genome shotgun (WGS) entry which is preliminary data.</text>
</comment>
<keyword evidence="2" id="KW-1185">Reference proteome</keyword>
<gene>
    <name evidence="1" type="ORF">FBU59_006180</name>
</gene>
<dbReference type="Proteomes" id="UP001150603">
    <property type="component" value="Unassembled WGS sequence"/>
</dbReference>
<dbReference type="EMBL" id="JANBPW010005266">
    <property type="protein sequence ID" value="KAJ1933004.1"/>
    <property type="molecule type" value="Genomic_DNA"/>
</dbReference>
<evidence type="ECO:0000313" key="2">
    <source>
        <dbReference type="Proteomes" id="UP001150603"/>
    </source>
</evidence>
<sequence length="398" mass="45347">QAHDILGLGRLQEDDDEDEDDDEEDEMSDESEHEGDDNQLGNGIHGSSILAEHEVLGDDNGGNDYYYDPVGGSTEESRQELVSRVTSGLQALMSHGLTTASYNVDQGLDDDEAYSAACQALEHNLRYQRLLRAQLASIDAAQRRNHEQQESIGALLSMQARATNRRGNRRHKDDKAAQVDPVTGDIKFVANTYFADIAGEQPPDNRDTIRKKKHPPIIYRARRWTDAERDALVKGVRQCNRKLLAQRLYQQTGDPRSVWDVDKFDDKELELNLTGLDWKFISKQFVPTHKPVECAIQWATQDHPIINKEPWSKKEEKDLRRIVEEKQGHDWVAIAQELDTQRTASQCFQVYQRKLNPGMSRSKWTEEEDRILTEAVMAYGEGDWQSVAACLDNRTGQQ</sequence>
<name>A0ACC1J0N5_9FUNG</name>
<protein>
    <submittedName>
        <fullName evidence="1">Uncharacterized protein</fullName>
    </submittedName>
</protein>
<accession>A0ACC1J0N5</accession>
<reference evidence="1" key="1">
    <citation type="submission" date="2022-07" db="EMBL/GenBank/DDBJ databases">
        <title>Phylogenomic reconstructions and comparative analyses of Kickxellomycotina fungi.</title>
        <authorList>
            <person name="Reynolds N.K."/>
            <person name="Stajich J.E."/>
            <person name="Barry K."/>
            <person name="Grigoriev I.V."/>
            <person name="Crous P."/>
            <person name="Smith M.E."/>
        </authorList>
    </citation>
    <scope>NUCLEOTIDE SEQUENCE</scope>
    <source>
        <strain evidence="1">NRRL 5244</strain>
    </source>
</reference>